<keyword evidence="1" id="KW-0378">Hydrolase</keyword>
<evidence type="ECO:0000313" key="4">
    <source>
        <dbReference type="Proteomes" id="UP000219020"/>
    </source>
</evidence>
<dbReference type="InterPro" id="IPR029001">
    <property type="entry name" value="ITPase-like_fam"/>
</dbReference>
<keyword evidence="4" id="KW-1185">Reference proteome</keyword>
<evidence type="ECO:0000313" key="3">
    <source>
        <dbReference type="EMBL" id="PCS23399.1"/>
    </source>
</evidence>
<dbReference type="GO" id="GO:0047429">
    <property type="term" value="F:nucleoside triphosphate diphosphatase activity"/>
    <property type="evidence" value="ECO:0007669"/>
    <property type="project" value="InterPro"/>
</dbReference>
<evidence type="ECO:0000256" key="2">
    <source>
        <dbReference type="ARBA" id="ARBA00023080"/>
    </source>
</evidence>
<dbReference type="AlphaFoldDB" id="A0A2A5T5D3"/>
<reference evidence="4" key="1">
    <citation type="submission" date="2017-04" db="EMBL/GenBank/DDBJ databases">
        <title>Genome evolution of the luminous symbionts of deep sea anglerfish.</title>
        <authorList>
            <person name="Hendry T.A."/>
        </authorList>
    </citation>
    <scope>NUCLEOTIDE SEQUENCE [LARGE SCALE GENOMIC DNA]</scope>
</reference>
<comment type="caution">
    <text evidence="3">The sequence shown here is derived from an EMBL/GenBank/DDBJ whole genome shotgun (WGS) entry which is preliminary data.</text>
</comment>
<proteinExistence type="predicted"/>
<organism evidence="3 4">
    <name type="scientific">Candidatus Enterovibrio escicola</name>
    <dbReference type="NCBI Taxonomy" id="1927127"/>
    <lineage>
        <taxon>Bacteria</taxon>
        <taxon>Pseudomonadati</taxon>
        <taxon>Pseudomonadota</taxon>
        <taxon>Gammaproteobacteria</taxon>
        <taxon>Vibrionales</taxon>
        <taxon>Vibrionaceae</taxon>
        <taxon>Enterovibrio</taxon>
    </lineage>
</organism>
<gene>
    <name evidence="3" type="ORF">BTN49_0996</name>
</gene>
<dbReference type="Pfam" id="PF01725">
    <property type="entry name" value="Ham1p_like"/>
    <property type="match status" value="1"/>
</dbReference>
<dbReference type="GO" id="GO:0009143">
    <property type="term" value="P:nucleoside triphosphate catabolic process"/>
    <property type="evidence" value="ECO:0007669"/>
    <property type="project" value="InterPro"/>
</dbReference>
<dbReference type="GO" id="GO:0009117">
    <property type="term" value="P:nucleotide metabolic process"/>
    <property type="evidence" value="ECO:0007669"/>
    <property type="project" value="UniProtKB-KW"/>
</dbReference>
<evidence type="ECO:0000256" key="1">
    <source>
        <dbReference type="ARBA" id="ARBA00022801"/>
    </source>
</evidence>
<accession>A0A2A5T5D3</accession>
<keyword evidence="2" id="KW-0546">Nucleotide metabolism</keyword>
<sequence length="105" mass="12168">MGLLKSPQDSGFAAGTGCFFINHPTVDKQEKQRHLGLELDYMKGTPSIDIIRYDCEEKRYQENLDQLIKFMESATDDKFNVRFYCVLDFMCFSNDPTPVGYHRSL</sequence>
<name>A0A2A5T5D3_9GAMM</name>
<dbReference type="InterPro" id="IPR002637">
    <property type="entry name" value="RdgB/HAM1"/>
</dbReference>
<dbReference type="RefSeq" id="WP_097356122.1">
    <property type="nucleotide sequence ID" value="NZ_CAWPDG010000195.1"/>
</dbReference>
<dbReference type="EMBL" id="NBYY01000010">
    <property type="protein sequence ID" value="PCS23399.1"/>
    <property type="molecule type" value="Genomic_DNA"/>
</dbReference>
<protein>
    <submittedName>
        <fullName evidence="3">Uncharacterized protein</fullName>
    </submittedName>
</protein>
<dbReference type="Proteomes" id="UP000219020">
    <property type="component" value="Unassembled WGS sequence"/>
</dbReference>
<dbReference type="SUPFAM" id="SSF52972">
    <property type="entry name" value="ITPase-like"/>
    <property type="match status" value="1"/>
</dbReference>